<sequence length="142" mass="16060">MRTIFFCLAALLFLGSCTKIIQLKNSEGSVCTFKFPKGVKITKITSDDPTLDWLVDFSQNRKIFVSNNDISGSPLNSYKLQEYGENIVVKIVASDSLILTGKNNYGNWKEIKKNGIIYGYMNISDDEIDKFEKLIIPECKSK</sequence>
<evidence type="ECO:0000313" key="1">
    <source>
        <dbReference type="EMBL" id="ADQ18946.1"/>
    </source>
</evidence>
<dbReference type="AlphaFoldDB" id="E4RWK6"/>
<dbReference type="PROSITE" id="PS51257">
    <property type="entry name" value="PROKAR_LIPOPROTEIN"/>
    <property type="match status" value="1"/>
</dbReference>
<keyword evidence="2" id="KW-1185">Reference proteome</keyword>
<dbReference type="EMBL" id="CP002305">
    <property type="protein sequence ID" value="ADQ18946.1"/>
    <property type="molecule type" value="Genomic_DNA"/>
</dbReference>
<dbReference type="HOGENOM" id="CLU_1872622_0_0_10"/>
<reference key="1">
    <citation type="submission" date="2010-11" db="EMBL/GenBank/DDBJ databases">
        <title>The complete genome of Leadbetterella byssophila DSM 17132.</title>
        <authorList>
            <consortium name="US DOE Joint Genome Institute (JGI-PGF)"/>
            <person name="Lucas S."/>
            <person name="Copeland A."/>
            <person name="Lapidus A."/>
            <person name="Glavina del Rio T."/>
            <person name="Dalin E."/>
            <person name="Tice H."/>
            <person name="Bruce D."/>
            <person name="Goodwin L."/>
            <person name="Pitluck S."/>
            <person name="Kyrpides N."/>
            <person name="Mavromatis K."/>
            <person name="Ivanova N."/>
            <person name="Teshima H."/>
            <person name="Brettin T."/>
            <person name="Detter J.C."/>
            <person name="Han C."/>
            <person name="Tapia R."/>
            <person name="Land M."/>
            <person name="Hauser L."/>
            <person name="Markowitz V."/>
            <person name="Cheng J.-F."/>
            <person name="Hugenholtz P."/>
            <person name="Woyke T."/>
            <person name="Wu D."/>
            <person name="Tindall B."/>
            <person name="Pomrenke H.G."/>
            <person name="Brambilla E."/>
            <person name="Klenk H.-P."/>
            <person name="Eisen J.A."/>
        </authorList>
    </citation>
    <scope>NUCLEOTIDE SEQUENCE [LARGE SCALE GENOMIC DNA]</scope>
    <source>
        <strain>DSM 17132</strain>
    </source>
</reference>
<dbReference type="STRING" id="649349.Lbys_3288"/>
<dbReference type="Proteomes" id="UP000007435">
    <property type="component" value="Chromosome"/>
</dbReference>
<gene>
    <name evidence="1" type="ordered locus">Lbys_3288</name>
</gene>
<proteinExistence type="predicted"/>
<accession>E4RWK6</accession>
<dbReference type="RefSeq" id="WP_013409972.1">
    <property type="nucleotide sequence ID" value="NC_014655.1"/>
</dbReference>
<organism evidence="1 2">
    <name type="scientific">Leadbetterella byssophila (strain DSM 17132 / JCM 16389 / KACC 11308 / NBRC 106382 / 4M15)</name>
    <dbReference type="NCBI Taxonomy" id="649349"/>
    <lineage>
        <taxon>Bacteria</taxon>
        <taxon>Pseudomonadati</taxon>
        <taxon>Bacteroidota</taxon>
        <taxon>Cytophagia</taxon>
        <taxon>Cytophagales</taxon>
        <taxon>Leadbetterellaceae</taxon>
        <taxon>Leadbetterella</taxon>
    </lineage>
</organism>
<protein>
    <recommendedName>
        <fullName evidence="3">Lipoprotein</fullName>
    </recommendedName>
</protein>
<dbReference type="KEGG" id="lby:Lbys_3288"/>
<evidence type="ECO:0000313" key="2">
    <source>
        <dbReference type="Proteomes" id="UP000007435"/>
    </source>
</evidence>
<evidence type="ECO:0008006" key="3">
    <source>
        <dbReference type="Google" id="ProtNLM"/>
    </source>
</evidence>
<dbReference type="OrthoDB" id="1454633at2"/>
<reference evidence="1 2" key="2">
    <citation type="journal article" date="2011" name="Stand. Genomic Sci.">
        <title>Complete genome sequence of Leadbetterella byssophila type strain (4M15).</title>
        <authorList>
            <person name="Abt B."/>
            <person name="Teshima H."/>
            <person name="Lucas S."/>
            <person name="Lapidus A."/>
            <person name="Del Rio T.G."/>
            <person name="Nolan M."/>
            <person name="Tice H."/>
            <person name="Cheng J.F."/>
            <person name="Pitluck S."/>
            <person name="Liolios K."/>
            <person name="Pagani I."/>
            <person name="Ivanova N."/>
            <person name="Mavromatis K."/>
            <person name="Pati A."/>
            <person name="Tapia R."/>
            <person name="Han C."/>
            <person name="Goodwin L."/>
            <person name="Chen A."/>
            <person name="Palaniappan K."/>
            <person name="Land M."/>
            <person name="Hauser L."/>
            <person name="Chang Y.J."/>
            <person name="Jeffries C.D."/>
            <person name="Rohde M."/>
            <person name="Goker M."/>
            <person name="Tindall B.J."/>
            <person name="Detter J.C."/>
            <person name="Woyke T."/>
            <person name="Bristow J."/>
            <person name="Eisen J.A."/>
            <person name="Markowitz V."/>
            <person name="Hugenholtz P."/>
            <person name="Klenk H.P."/>
            <person name="Kyrpides N.C."/>
        </authorList>
    </citation>
    <scope>NUCLEOTIDE SEQUENCE [LARGE SCALE GENOMIC DNA]</scope>
    <source>
        <strain evidence="2">DSM 17132 / JCM 16389 / KACC 11308 / NBRC 106382 / 4M15</strain>
    </source>
</reference>
<name>E4RWK6_LEAB4</name>